<evidence type="ECO:0000313" key="1">
    <source>
        <dbReference type="EMBL" id="GBF32742.1"/>
    </source>
</evidence>
<name>A0A2L2X9M4_9FIRM</name>
<keyword evidence="2" id="KW-1185">Reference proteome</keyword>
<evidence type="ECO:0008006" key="3">
    <source>
        <dbReference type="Google" id="ProtNLM"/>
    </source>
</evidence>
<organism evidence="1 2">
    <name type="scientific">Desulfocucumis palustris</name>
    <dbReference type="NCBI Taxonomy" id="1898651"/>
    <lineage>
        <taxon>Bacteria</taxon>
        <taxon>Bacillati</taxon>
        <taxon>Bacillota</taxon>
        <taxon>Clostridia</taxon>
        <taxon>Eubacteriales</taxon>
        <taxon>Desulfocucumaceae</taxon>
        <taxon>Desulfocucumis</taxon>
    </lineage>
</organism>
<dbReference type="AlphaFoldDB" id="A0A2L2X9M4"/>
<accession>A0A2L2X9M4</accession>
<comment type="caution">
    <text evidence="1">The sequence shown here is derived from an EMBL/GenBank/DDBJ whole genome shotgun (WGS) entry which is preliminary data.</text>
</comment>
<dbReference type="Proteomes" id="UP000239549">
    <property type="component" value="Unassembled WGS sequence"/>
</dbReference>
<proteinExistence type="predicted"/>
<dbReference type="Pfam" id="PF12953">
    <property type="entry name" value="DUF3842"/>
    <property type="match status" value="1"/>
</dbReference>
<dbReference type="EMBL" id="BFAV01000045">
    <property type="protein sequence ID" value="GBF32742.1"/>
    <property type="molecule type" value="Genomic_DNA"/>
</dbReference>
<protein>
    <recommendedName>
        <fullName evidence="3">DUF3842 family protein</fullName>
    </recommendedName>
</protein>
<sequence length="142" mass="15198">MMKIAVVDGQGGGIGKHIVEKLRRELPENVEFLALGTNALATSIMLRAGANEGATGEGAVAYNAARVDIITGPVSILFPHGMLGELTPRMAEALASSPARKFLIPLNRSGIEMVGLKSEPLPHLIDELVRRIKDYLENLEDA</sequence>
<reference evidence="2" key="1">
    <citation type="submission" date="2018-02" db="EMBL/GenBank/DDBJ databases">
        <title>Genome sequence of Desulfocucumis palustris strain NAW-5.</title>
        <authorList>
            <person name="Watanabe M."/>
            <person name="Kojima H."/>
            <person name="Fukui M."/>
        </authorList>
    </citation>
    <scope>NUCLEOTIDE SEQUENCE [LARGE SCALE GENOMIC DNA]</scope>
    <source>
        <strain evidence="2">NAW-5</strain>
    </source>
</reference>
<evidence type="ECO:0000313" key="2">
    <source>
        <dbReference type="Proteomes" id="UP000239549"/>
    </source>
</evidence>
<gene>
    <name evidence="1" type="ORF">DCCM_0938</name>
</gene>
<dbReference type="InterPro" id="IPR024208">
    <property type="entry name" value="DUF3842"/>
</dbReference>